<reference evidence="24" key="1">
    <citation type="submission" date="2012-12" db="EMBL/GenBank/DDBJ databases">
        <authorList>
            <person name="Hellsten U."/>
            <person name="Grimwood J."/>
            <person name="Chapman J.A."/>
            <person name="Shapiro H."/>
            <person name="Aerts A."/>
            <person name="Otillar R.P."/>
            <person name="Terry A.Y."/>
            <person name="Boore J.L."/>
            <person name="Simakov O."/>
            <person name="Marletaz F."/>
            <person name="Cho S.-J."/>
            <person name="Edsinger-Gonzales E."/>
            <person name="Havlak P."/>
            <person name="Kuo D.-H."/>
            <person name="Larsson T."/>
            <person name="Lv J."/>
            <person name="Arendt D."/>
            <person name="Savage R."/>
            <person name="Osoegawa K."/>
            <person name="de Jong P."/>
            <person name="Lindberg D.R."/>
            <person name="Seaver E.C."/>
            <person name="Weisblat D.A."/>
            <person name="Putnam N.H."/>
            <person name="Grigoriev I.V."/>
            <person name="Rokhsar D.S."/>
        </authorList>
    </citation>
    <scope>NUCLEOTIDE SEQUENCE</scope>
    <source>
        <strain evidence="24">I ESC-2004</strain>
    </source>
</reference>
<evidence type="ECO:0000256" key="1">
    <source>
        <dbReference type="ARBA" id="ARBA00004141"/>
    </source>
</evidence>
<evidence type="ECO:0000256" key="15">
    <source>
        <dbReference type="ARBA" id="ARBA00044985"/>
    </source>
</evidence>
<name>R7UIQ8_CAPTE</name>
<dbReference type="EnsemblMetazoa" id="CapteT21878">
    <property type="protein sequence ID" value="CapteP21878"/>
    <property type="gene ID" value="CapteG21878"/>
</dbReference>
<evidence type="ECO:0000256" key="17">
    <source>
        <dbReference type="ARBA" id="ARBA00045709"/>
    </source>
</evidence>
<dbReference type="STRING" id="283909.R7UIQ8"/>
<comment type="catalytic activity">
    <reaction evidence="7">
        <text>L-alpha-aminoacyl-L-lysine(out) = L-alpha-aminoacyl-L-lysine(in)</text>
        <dbReference type="Rhea" id="RHEA:79383"/>
        <dbReference type="ChEBI" id="CHEBI:229966"/>
    </reaction>
</comment>
<evidence type="ECO:0000256" key="20">
    <source>
        <dbReference type="SAM" id="Phobius"/>
    </source>
</evidence>
<evidence type="ECO:0000256" key="19">
    <source>
        <dbReference type="SAM" id="MobiDB-lite"/>
    </source>
</evidence>
<evidence type="ECO:0000256" key="12">
    <source>
        <dbReference type="ARBA" id="ARBA00044912"/>
    </source>
</evidence>
<evidence type="ECO:0000256" key="7">
    <source>
        <dbReference type="ARBA" id="ARBA00044893"/>
    </source>
</evidence>
<evidence type="ECO:0000256" key="3">
    <source>
        <dbReference type="ARBA" id="ARBA00044878"/>
    </source>
</evidence>
<feature type="compositionally biased region" description="Basic and acidic residues" evidence="19">
    <location>
        <begin position="453"/>
        <end position="465"/>
    </location>
</feature>
<feature type="transmembrane region" description="Helical" evidence="20">
    <location>
        <begin position="288"/>
        <end position="308"/>
    </location>
</feature>
<keyword evidence="20" id="KW-0472">Membrane</keyword>
<keyword evidence="20" id="KW-1133">Transmembrane helix</keyword>
<dbReference type="Gene3D" id="1.20.1250.20">
    <property type="entry name" value="MFS general substrate transporter like domains"/>
    <property type="match status" value="2"/>
</dbReference>
<feature type="transmembrane region" description="Helical" evidence="20">
    <location>
        <begin position="195"/>
        <end position="217"/>
    </location>
</feature>
<feature type="transmembrane region" description="Helical" evidence="20">
    <location>
        <begin position="248"/>
        <end position="268"/>
    </location>
</feature>
<comment type="catalytic activity">
    <reaction evidence="6">
        <text>L-lysyl-L-alpha-amino acid(out) = L-lysyl-L-alpha-amino acid(in)</text>
        <dbReference type="Rhea" id="RHEA:79387"/>
        <dbReference type="ChEBI" id="CHEBI:229965"/>
    </reaction>
</comment>
<dbReference type="InterPro" id="IPR052187">
    <property type="entry name" value="MFSD1"/>
</dbReference>
<dbReference type="InterPro" id="IPR020846">
    <property type="entry name" value="MFS_dom"/>
</dbReference>
<comment type="catalytic activity">
    <reaction evidence="2">
        <text>L-lysyl-L-alanine(out) = L-lysyl-L-alanine(in)</text>
        <dbReference type="Rhea" id="RHEA:79399"/>
        <dbReference type="ChEBI" id="CHEBI:229954"/>
    </reaction>
</comment>
<comment type="catalytic activity">
    <reaction evidence="12">
        <text>L-histidyl-L-alpha-amino acid(out) = L-histidyl-L-alpha-amino acid(in)</text>
        <dbReference type="Rhea" id="RHEA:79379"/>
        <dbReference type="ChEBI" id="CHEBI:229964"/>
    </reaction>
</comment>
<comment type="function">
    <text evidence="17">Lysosomal dipeptide uniporter that selectively exports lysine, arginine or histidine-containing dipeptides with a net positive charge from the lysosome lumen into the cytosol. Could play a role in a specific type of protein O-glycosylation indirectly regulating macrophages migration and tissue invasion. Also essential for liver homeostasis.</text>
</comment>
<reference evidence="22 24" key="2">
    <citation type="journal article" date="2013" name="Nature">
        <title>Insights into bilaterian evolution from three spiralian genomes.</title>
        <authorList>
            <person name="Simakov O."/>
            <person name="Marletaz F."/>
            <person name="Cho S.J."/>
            <person name="Edsinger-Gonzales E."/>
            <person name="Havlak P."/>
            <person name="Hellsten U."/>
            <person name="Kuo D.H."/>
            <person name="Larsson T."/>
            <person name="Lv J."/>
            <person name="Arendt D."/>
            <person name="Savage R."/>
            <person name="Osoegawa K."/>
            <person name="de Jong P."/>
            <person name="Grimwood J."/>
            <person name="Chapman J.A."/>
            <person name="Shapiro H."/>
            <person name="Aerts A."/>
            <person name="Otillar R.P."/>
            <person name="Terry A.Y."/>
            <person name="Boore J.L."/>
            <person name="Grigoriev I.V."/>
            <person name="Lindberg D.R."/>
            <person name="Seaver E.C."/>
            <person name="Weisblat D.A."/>
            <person name="Putnam N.H."/>
            <person name="Rokhsar D.S."/>
        </authorList>
    </citation>
    <scope>NUCLEOTIDE SEQUENCE</scope>
    <source>
        <strain evidence="22 24">I ESC-2004</strain>
    </source>
</reference>
<dbReference type="Pfam" id="PF07690">
    <property type="entry name" value="MFS_1"/>
    <property type="match status" value="1"/>
</dbReference>
<evidence type="ECO:0000256" key="8">
    <source>
        <dbReference type="ARBA" id="ARBA00044898"/>
    </source>
</evidence>
<gene>
    <name evidence="22" type="ORF">CAPTEDRAFT_21878</name>
</gene>
<sequence>MQADSAGFRFLVLFFNCMLTFGSYFCFDMPSVLQGQFQNATCDPHNSTSNQSQHNQSCCDDCLGMSPDDYNLLYAIYAWTNAVIVIGAGFFIDKLGNRIGVLIFSFLCVLGSSTFAAGAFFKGSKGMLPLMLIGRLLFGSGNGSLTIVQNRITAFWFKDKELAMAFGITLAFSRLGSVLNFLVTPNFATSYGLLWTLWGGAILCGLGFISAIVVGLLDKFGLKQLGMDGAMESESRQLKVSDVKHLSLLYWLLILTIMFFYNGVFPFVADASKFIQDKYHYDSKTSAYMAGAVYDISMVLSPFLGFIIDRIGMRGYLASGCALLTIPVFGLLAFSNVHPLVSTLWLGVTYSFAASSMWPTIPLVVSANVVGTAFGLCTSLQMIGIGISNLIVGQILGGKDLPAEESVGRWRFVMIFLLANTLACVAVSTILNIIDKRRDGVLNQSKKEKLAKEELRQNVEEREPTETDPLLSGGNSIN</sequence>
<comment type="catalytic activity">
    <reaction evidence="8">
        <text>L-aspartyl-L-lysine(out) = L-aspartyl-L-lysine(in)</text>
        <dbReference type="Rhea" id="RHEA:79411"/>
        <dbReference type="ChEBI" id="CHEBI:229953"/>
    </reaction>
</comment>
<evidence type="ECO:0000256" key="6">
    <source>
        <dbReference type="ARBA" id="ARBA00044891"/>
    </source>
</evidence>
<evidence type="ECO:0000256" key="18">
    <source>
        <dbReference type="ARBA" id="ARBA00046376"/>
    </source>
</evidence>
<evidence type="ECO:0000256" key="5">
    <source>
        <dbReference type="ARBA" id="ARBA00044884"/>
    </source>
</evidence>
<evidence type="ECO:0000256" key="2">
    <source>
        <dbReference type="ARBA" id="ARBA00044876"/>
    </source>
</evidence>
<dbReference type="GO" id="GO:0016020">
    <property type="term" value="C:membrane"/>
    <property type="evidence" value="ECO:0007669"/>
    <property type="project" value="UniProtKB-SubCell"/>
</dbReference>
<proteinExistence type="predicted"/>
<dbReference type="GO" id="GO:0022857">
    <property type="term" value="F:transmembrane transporter activity"/>
    <property type="evidence" value="ECO:0007669"/>
    <property type="project" value="InterPro"/>
</dbReference>
<keyword evidence="20" id="KW-0812">Transmembrane</keyword>
<comment type="catalytic activity">
    <reaction evidence="5">
        <text>L-alpha-aminoacyl-L-histidine(out) = L-alpha-aminoacyl-L-histidine(in)</text>
        <dbReference type="Rhea" id="RHEA:79375"/>
        <dbReference type="ChEBI" id="CHEBI:229967"/>
    </reaction>
</comment>
<evidence type="ECO:0000256" key="9">
    <source>
        <dbReference type="ARBA" id="ARBA00044899"/>
    </source>
</evidence>
<dbReference type="EMBL" id="AMQN01007411">
    <property type="status" value="NOT_ANNOTATED_CDS"/>
    <property type="molecule type" value="Genomic_DNA"/>
</dbReference>
<dbReference type="AlphaFoldDB" id="R7UIQ8"/>
<evidence type="ECO:0000256" key="13">
    <source>
        <dbReference type="ARBA" id="ARBA00044919"/>
    </source>
</evidence>
<dbReference type="InterPro" id="IPR011701">
    <property type="entry name" value="MFS"/>
</dbReference>
<evidence type="ECO:0000256" key="10">
    <source>
        <dbReference type="ARBA" id="ARBA00044900"/>
    </source>
</evidence>
<dbReference type="PANTHER" id="PTHR23512">
    <property type="entry name" value="MAJOR FACILITATOR SUPERFAMILY DOMAIN-CONTAINING PROTEIN 1"/>
    <property type="match status" value="1"/>
</dbReference>
<comment type="catalytic activity">
    <reaction evidence="4">
        <text>L-alpha-aminoacyl-L-arginine(out) = L-alpha-aminoacyl-L-arginine(in)</text>
        <dbReference type="Rhea" id="RHEA:79367"/>
        <dbReference type="ChEBI" id="CHEBI:229968"/>
    </reaction>
</comment>
<feature type="transmembrane region" description="Helical" evidence="20">
    <location>
        <begin position="315"/>
        <end position="334"/>
    </location>
</feature>
<feature type="transmembrane region" description="Helical" evidence="20">
    <location>
        <begin position="127"/>
        <end position="150"/>
    </location>
</feature>
<evidence type="ECO:0000256" key="11">
    <source>
        <dbReference type="ARBA" id="ARBA00044903"/>
    </source>
</evidence>
<comment type="catalytic activity">
    <reaction evidence="13">
        <text>L-alanyl-L-lysine(out) = L-alanyl-L-lysine(in)</text>
        <dbReference type="Rhea" id="RHEA:79415"/>
        <dbReference type="ChEBI" id="CHEBI:192470"/>
    </reaction>
</comment>
<comment type="catalytic activity">
    <reaction evidence="10">
        <text>L-lysyl-L-lysine(out) = L-lysyl-L-lysine(in)</text>
        <dbReference type="Rhea" id="RHEA:79403"/>
        <dbReference type="ChEBI" id="CHEBI:229956"/>
    </reaction>
</comment>
<evidence type="ECO:0000259" key="21">
    <source>
        <dbReference type="PROSITE" id="PS50850"/>
    </source>
</evidence>
<evidence type="ECO:0000256" key="4">
    <source>
        <dbReference type="ARBA" id="ARBA00044881"/>
    </source>
</evidence>
<comment type="catalytic activity">
    <reaction evidence="14">
        <text>L-lysyl-glycine(out) = L-lysyl-glycine(in)</text>
        <dbReference type="Rhea" id="RHEA:79407"/>
        <dbReference type="ChEBI" id="CHEBI:191202"/>
    </reaction>
</comment>
<evidence type="ECO:0000313" key="24">
    <source>
        <dbReference type="Proteomes" id="UP000014760"/>
    </source>
</evidence>
<dbReference type="Proteomes" id="UP000014760">
    <property type="component" value="Unassembled WGS sequence"/>
</dbReference>
<dbReference type="InterPro" id="IPR036259">
    <property type="entry name" value="MFS_trans_sf"/>
</dbReference>
<dbReference type="EMBL" id="KB300643">
    <property type="protein sequence ID" value="ELU06449.1"/>
    <property type="molecule type" value="Genomic_DNA"/>
</dbReference>
<feature type="transmembrane region" description="Helical" evidence="20">
    <location>
        <begin position="99"/>
        <end position="121"/>
    </location>
</feature>
<feature type="transmembrane region" description="Helical" evidence="20">
    <location>
        <begin position="162"/>
        <end position="183"/>
    </location>
</feature>
<comment type="subcellular location">
    <subcellularLocation>
        <location evidence="1">Membrane</location>
        <topology evidence="1">Multi-pass membrane protein</topology>
    </subcellularLocation>
</comment>
<dbReference type="OrthoDB" id="424834at2759"/>
<feature type="transmembrane region" description="Helical" evidence="20">
    <location>
        <begin position="340"/>
        <end position="358"/>
    </location>
</feature>
<feature type="transmembrane region" description="Helical" evidence="20">
    <location>
        <begin position="72"/>
        <end position="92"/>
    </location>
</feature>
<feature type="transmembrane region" description="Helical" evidence="20">
    <location>
        <begin position="412"/>
        <end position="434"/>
    </location>
</feature>
<dbReference type="HOGENOM" id="CLU_024694_0_1_1"/>
<feature type="transmembrane region" description="Helical" evidence="20">
    <location>
        <begin position="370"/>
        <end position="392"/>
    </location>
</feature>
<protein>
    <recommendedName>
        <fullName evidence="15">Lysosomal dipeptide transporter MFSD1</fullName>
    </recommendedName>
    <alternativeName>
        <fullName evidence="16">Major facilitator superfamily domain-containing protein 1</fullName>
    </alternativeName>
</protein>
<accession>R7UIQ8</accession>
<reference evidence="23" key="3">
    <citation type="submission" date="2015-06" db="UniProtKB">
        <authorList>
            <consortium name="EnsemblMetazoa"/>
        </authorList>
    </citation>
    <scope>IDENTIFICATION</scope>
</reference>
<organism evidence="22">
    <name type="scientific">Capitella teleta</name>
    <name type="common">Polychaete worm</name>
    <dbReference type="NCBI Taxonomy" id="283909"/>
    <lineage>
        <taxon>Eukaryota</taxon>
        <taxon>Metazoa</taxon>
        <taxon>Spiralia</taxon>
        <taxon>Lophotrochozoa</taxon>
        <taxon>Annelida</taxon>
        <taxon>Polychaeta</taxon>
        <taxon>Sedentaria</taxon>
        <taxon>Scolecida</taxon>
        <taxon>Capitellidae</taxon>
        <taxon>Capitella</taxon>
    </lineage>
</organism>
<dbReference type="PROSITE" id="PS50850">
    <property type="entry name" value="MFS"/>
    <property type="match status" value="1"/>
</dbReference>
<dbReference type="PANTHER" id="PTHR23512:SF5">
    <property type="entry name" value="MAJOR FACILITATOR SUPERFAMILY DOMAIN-CONTAINING PROTEIN 1"/>
    <property type="match status" value="1"/>
</dbReference>
<evidence type="ECO:0000313" key="23">
    <source>
        <dbReference type="EnsemblMetazoa" id="CapteP21878"/>
    </source>
</evidence>
<evidence type="ECO:0000256" key="14">
    <source>
        <dbReference type="ARBA" id="ARBA00044924"/>
    </source>
</evidence>
<feature type="domain" description="Major facilitator superfamily (MFS) profile" evidence="21">
    <location>
        <begin position="9"/>
        <end position="438"/>
    </location>
</feature>
<feature type="region of interest" description="Disordered" evidence="19">
    <location>
        <begin position="453"/>
        <end position="478"/>
    </location>
</feature>
<comment type="catalytic activity">
    <reaction evidence="9">
        <text>L-arginyl-L-alpha-amino acid(out) = L-arginyl-L-alpha-amino acid(in)</text>
        <dbReference type="Rhea" id="RHEA:79371"/>
        <dbReference type="ChEBI" id="CHEBI:84315"/>
    </reaction>
</comment>
<dbReference type="SUPFAM" id="SSF103473">
    <property type="entry name" value="MFS general substrate transporter"/>
    <property type="match status" value="1"/>
</dbReference>
<keyword evidence="24" id="KW-1185">Reference proteome</keyword>
<comment type="catalytic activity">
    <reaction evidence="11">
        <text>L-arginyl-glycine(out) = L-arginyl-glycine(in)</text>
        <dbReference type="Rhea" id="RHEA:79391"/>
        <dbReference type="ChEBI" id="CHEBI:229955"/>
    </reaction>
</comment>
<feature type="transmembrane region" description="Helical" evidence="20">
    <location>
        <begin position="7"/>
        <end position="25"/>
    </location>
</feature>
<comment type="subunit">
    <text evidence="18">Homodimer. Interacts with lysosomal protein GLMP (via lumenal domain); the interaction starts while both proteins are still in the endoplasmic reticulum and is required for stabilization of MFSD1 in lysosomes but has no direct effect on its targeting to lysosomes or transporter activity.</text>
</comment>
<evidence type="ECO:0000313" key="22">
    <source>
        <dbReference type="EMBL" id="ELU06449.1"/>
    </source>
</evidence>
<dbReference type="OMA" id="TWTLWGG"/>
<evidence type="ECO:0000256" key="16">
    <source>
        <dbReference type="ARBA" id="ARBA00045018"/>
    </source>
</evidence>
<comment type="catalytic activity">
    <reaction evidence="3">
        <text>L-histidyl-glycine(out) = L-histidyl-glycine(in)</text>
        <dbReference type="Rhea" id="RHEA:79395"/>
        <dbReference type="ChEBI" id="CHEBI:229957"/>
    </reaction>
</comment>